<evidence type="ECO:0000313" key="2">
    <source>
        <dbReference type="Proteomes" id="UP000000268"/>
    </source>
</evidence>
<evidence type="ECO:0000313" key="1">
    <source>
        <dbReference type="EMBL" id="ABW30742.1"/>
    </source>
</evidence>
<keyword evidence="2" id="KW-1185">Reference proteome</keyword>
<evidence type="ECO:0008006" key="3">
    <source>
        <dbReference type="Google" id="ProtNLM"/>
    </source>
</evidence>
<sequence length="289" mass="33491">MQVMMKLGSREHKQLFCRSFLDTYLDYEPENLPWPNLDPVSLERLRRIPFWREALLTESEAGVMVSAFAETITDPLIKEAVALQGREEHRHARLLRHLIERYDIEVSPLPEITVPDQIETAFTDFGFGECLDSYFAFGMFDLARQAQYMPESVFKIFDPILDEEARHIVFFVNWVTYLHIQQGWNVEGLRSFRALWHYGKALKTLIQAFGGSADQQEGKPFTASEAGHFMDDLTANQFFKTCLDANQQRMQRFDEQLLQPLLMPRLSKLALTCLRLWPSRNPVPSVQGG</sequence>
<dbReference type="AlphaFoldDB" id="B0BZJ7"/>
<protein>
    <recommendedName>
        <fullName evidence="3">Ferritin-like domain-containing protein</fullName>
    </recommendedName>
</protein>
<organism evidence="1 2">
    <name type="scientific">Acaryochloris marina (strain MBIC 11017)</name>
    <dbReference type="NCBI Taxonomy" id="329726"/>
    <lineage>
        <taxon>Bacteria</taxon>
        <taxon>Bacillati</taxon>
        <taxon>Cyanobacteriota</taxon>
        <taxon>Cyanophyceae</taxon>
        <taxon>Acaryochloridales</taxon>
        <taxon>Acaryochloridaceae</taxon>
        <taxon>Acaryochloris</taxon>
    </lineage>
</organism>
<dbReference type="STRING" id="329726.AM1_5797"/>
<dbReference type="SUPFAM" id="SSF47240">
    <property type="entry name" value="Ferritin-like"/>
    <property type="match status" value="1"/>
</dbReference>
<dbReference type="eggNOG" id="COG1633">
    <property type="taxonomic scope" value="Bacteria"/>
</dbReference>
<accession>B0BZJ7</accession>
<gene>
    <name evidence="1" type="ordered locus">AM1_5797</name>
</gene>
<dbReference type="RefSeq" id="WP_012165955.1">
    <property type="nucleotide sequence ID" value="NC_009925.1"/>
</dbReference>
<proteinExistence type="predicted"/>
<dbReference type="OrthoDB" id="529857at2"/>
<reference evidence="1 2" key="1">
    <citation type="journal article" date="2008" name="Proc. Natl. Acad. Sci. U.S.A.">
        <title>Niche adaptation and genome expansion in the chlorophyll d-producing cyanobacterium Acaryochloris marina.</title>
        <authorList>
            <person name="Swingley W.D."/>
            <person name="Chen M."/>
            <person name="Cheung P.C."/>
            <person name="Conrad A.L."/>
            <person name="Dejesa L.C."/>
            <person name="Hao J."/>
            <person name="Honchak B.M."/>
            <person name="Karbach L.E."/>
            <person name="Kurdoglu A."/>
            <person name="Lahiri S."/>
            <person name="Mastrian S.D."/>
            <person name="Miyashita H."/>
            <person name="Page L."/>
            <person name="Ramakrishna P."/>
            <person name="Satoh S."/>
            <person name="Sattley W.M."/>
            <person name="Shimada Y."/>
            <person name="Taylor H.L."/>
            <person name="Tomo T."/>
            <person name="Tsuchiya T."/>
            <person name="Wang Z.T."/>
            <person name="Raymond J."/>
            <person name="Mimuro M."/>
            <person name="Blankenship R.E."/>
            <person name="Touchman J.W."/>
        </authorList>
    </citation>
    <scope>NUCLEOTIDE SEQUENCE [LARGE SCALE GENOMIC DNA]</scope>
    <source>
        <strain evidence="2">MBIC 11017</strain>
    </source>
</reference>
<dbReference type="KEGG" id="amr:AM1_5797"/>
<dbReference type="CDD" id="cd00657">
    <property type="entry name" value="Ferritin_like"/>
    <property type="match status" value="1"/>
</dbReference>
<dbReference type="InterPro" id="IPR009078">
    <property type="entry name" value="Ferritin-like_SF"/>
</dbReference>
<dbReference type="HOGENOM" id="CLU_061539_0_0_3"/>
<dbReference type="EMBL" id="CP000828">
    <property type="protein sequence ID" value="ABW30742.1"/>
    <property type="molecule type" value="Genomic_DNA"/>
</dbReference>
<name>B0BZJ7_ACAM1</name>
<dbReference type="Proteomes" id="UP000000268">
    <property type="component" value="Chromosome"/>
</dbReference>